<organism evidence="10">
    <name type="scientific">Medioppia subpectinata</name>
    <dbReference type="NCBI Taxonomy" id="1979941"/>
    <lineage>
        <taxon>Eukaryota</taxon>
        <taxon>Metazoa</taxon>
        <taxon>Ecdysozoa</taxon>
        <taxon>Arthropoda</taxon>
        <taxon>Chelicerata</taxon>
        <taxon>Arachnida</taxon>
        <taxon>Acari</taxon>
        <taxon>Acariformes</taxon>
        <taxon>Sarcoptiformes</taxon>
        <taxon>Oribatida</taxon>
        <taxon>Brachypylina</taxon>
        <taxon>Oppioidea</taxon>
        <taxon>Oppiidae</taxon>
        <taxon>Medioppia</taxon>
    </lineage>
</organism>
<dbReference type="InterPro" id="IPR021841">
    <property type="entry name" value="VAC14_Fig4p-bd"/>
</dbReference>
<dbReference type="PANTHER" id="PTHR16023:SF0">
    <property type="entry name" value="PROTEIN VAC14 HOMOLOG"/>
    <property type="match status" value="1"/>
</dbReference>
<dbReference type="EMBL" id="OC856452">
    <property type="protein sequence ID" value="CAD7623773.1"/>
    <property type="molecule type" value="Genomic_DNA"/>
</dbReference>
<comment type="subunit">
    <text evidence="7">Forms pentamers. Component of the PI(3,5)P2 regulatory complex/PAS complex, at least composed of PIKFYVE, FIG4 and VAC14. VAC14 nucleates the assembly of the complex and serves as a scaffold by pentamerizing into a star-shaped structure, which can bind a single copy each of PIKFYVE and FIG4 and coordinates their activities. Interacts with NOS1.</text>
</comment>
<comment type="similarity">
    <text evidence="2">Belongs to the VAC14 family.</text>
</comment>
<name>A0A7R9KL11_9ACAR</name>
<dbReference type="PANTHER" id="PTHR16023">
    <property type="entry name" value="TAX1 BINDING PROTEIN-RELATED"/>
    <property type="match status" value="1"/>
</dbReference>
<feature type="domain" description="Vacuolar protein 14 C-terminal Fig4-binding" evidence="9">
    <location>
        <begin position="501"/>
        <end position="677"/>
    </location>
</feature>
<evidence type="ECO:0000256" key="4">
    <source>
        <dbReference type="ARBA" id="ARBA00022737"/>
    </source>
</evidence>
<dbReference type="Pfam" id="PF12755">
    <property type="entry name" value="Vac14_Fab1_bd"/>
    <property type="match status" value="1"/>
</dbReference>
<evidence type="ECO:0000256" key="5">
    <source>
        <dbReference type="ARBA" id="ARBA00023136"/>
    </source>
</evidence>
<dbReference type="AlphaFoldDB" id="A0A7R9KL11"/>
<evidence type="ECO:0000256" key="8">
    <source>
        <dbReference type="SAM" id="MobiDB-lite"/>
    </source>
</evidence>
<evidence type="ECO:0000259" key="9">
    <source>
        <dbReference type="Pfam" id="PF11916"/>
    </source>
</evidence>
<evidence type="ECO:0000313" key="11">
    <source>
        <dbReference type="Proteomes" id="UP000759131"/>
    </source>
</evidence>
<keyword evidence="4" id="KW-0677">Repeat</keyword>
<proteinExistence type="inferred from homology"/>
<protein>
    <recommendedName>
        <fullName evidence="3">Protein VAC14 homolog</fullName>
    </recommendedName>
</protein>
<dbReference type="GO" id="GO:0006661">
    <property type="term" value="P:phosphatidylinositol biosynthetic process"/>
    <property type="evidence" value="ECO:0007669"/>
    <property type="project" value="InterPro"/>
</dbReference>
<dbReference type="GO" id="GO:0010008">
    <property type="term" value="C:endosome membrane"/>
    <property type="evidence" value="ECO:0007669"/>
    <property type="project" value="TreeGrafter"/>
</dbReference>
<dbReference type="InterPro" id="IPR026825">
    <property type="entry name" value="Vac14"/>
</dbReference>
<evidence type="ECO:0000256" key="1">
    <source>
        <dbReference type="ARBA" id="ARBA00004308"/>
    </source>
</evidence>
<dbReference type="Proteomes" id="UP000759131">
    <property type="component" value="Unassembled WGS sequence"/>
</dbReference>
<comment type="function">
    <text evidence="6">Scaffold protein component of the PI(3,5)P2 regulatory complex which regulates both the synthesis and turnover of phosphatidylinositol 3,5-bisphosphate (PtdIns(3,5)P2). Pentamerizes into a star-shaped structure and nucleates the assembly of the complex. The pentamer binds a single copy each of PIKFYVE and FIG4 and coordinates both PIKfyve kinase activity and FIG4 phosphatase activity, being required to maintain normal levels of phosphatidylinositol 3-phosphate (PtdIns(3)P) and phosphatidylinositol 5-phosphate (PtdIns(5)P). Plays a role in the biogenesis of endosome carrier vesicles (ECV) / multivesicular bodies (MVB) transport intermediates from early endosomes.</text>
</comment>
<dbReference type="EMBL" id="CAJPIZ010001877">
    <property type="protein sequence ID" value="CAG2104203.1"/>
    <property type="molecule type" value="Genomic_DNA"/>
</dbReference>
<sequence>MSDKDFSPLSNACVRALNDKLYDKRKAAALEIEKMARDFNTVGNVIQIKKLLKILGEDFSLSNNPNSRKGGLIGLAAMAIALGRESTPYISDLIRPMLSCFSDQDSRVRYYACEALYNVVKVSRSDVLPFFNEVFDSLSKLAADPDQNVKSGAELLDKLMKDIVTENPSFNLIELIDLIRDRIHGINQFSRQFIVSWISTLDSVPDIDVIVFLPKLLDGLLKILADPTPEIHRMTEQVLAEFLFKIIQNPSKADFSSMINILTIHSQANDDPLVQYTALTWLKEFINLANSRDLLPFSASILTAILPCLTSPSDQSEESDDKNKSTTNINIREVAKVLNYSLMQLVTMHDNQHEEMSPTNSANSAPNESTNMSESVQNSLDITSLLEVLVRELKSGEKASTLSKLAVLRWIHHLYSKVPQKVVNHLEYDLFPVLLKTLSDKSDEVVLLDLKILAQIFSSAPNVTLGSDGRASGQLTAGPETPSYFTKFMADLLKLFHKNATVLEERGSFIIRQLCLLMTAEDIYRSLSEILLDYEDLRFAYTIVQTLNTILLTSSELFDLRNQLKNLKTDESCSLFCCLYRTWCHSPVATVSLCFLTKNYKHACDLLMLFGDLNLTLEFLTEVDQMVQLLESPIFAYLRLELLDVENNCDLIKSLYGLLMILPQSEAFHLLRKRLQCLPNLSLYSSSDSKKNRVIKSSPTQPNMDFKELLRHFHLVQQKHHNWSRATDTWNRINDRSYNI</sequence>
<feature type="compositionally biased region" description="Polar residues" evidence="8">
    <location>
        <begin position="357"/>
        <end position="374"/>
    </location>
</feature>
<dbReference type="GO" id="GO:0070772">
    <property type="term" value="C:PAS complex"/>
    <property type="evidence" value="ECO:0007669"/>
    <property type="project" value="InterPro"/>
</dbReference>
<dbReference type="Gene3D" id="1.25.10.10">
    <property type="entry name" value="Leucine-rich Repeat Variant"/>
    <property type="match status" value="2"/>
</dbReference>
<evidence type="ECO:0000256" key="2">
    <source>
        <dbReference type="ARBA" id="ARBA00010225"/>
    </source>
</evidence>
<gene>
    <name evidence="10" type="ORF">OSB1V03_LOCUS4223</name>
</gene>
<accession>A0A7R9KL11</accession>
<dbReference type="InterPro" id="IPR011989">
    <property type="entry name" value="ARM-like"/>
</dbReference>
<dbReference type="Pfam" id="PF11916">
    <property type="entry name" value="Vac14_Fig4_bd"/>
    <property type="match status" value="1"/>
</dbReference>
<dbReference type="SUPFAM" id="SSF48371">
    <property type="entry name" value="ARM repeat"/>
    <property type="match status" value="1"/>
</dbReference>
<comment type="subcellular location">
    <subcellularLocation>
        <location evidence="1">Endomembrane system</location>
    </subcellularLocation>
</comment>
<evidence type="ECO:0000256" key="3">
    <source>
        <dbReference type="ARBA" id="ARBA00013840"/>
    </source>
</evidence>
<dbReference type="InterPro" id="IPR016024">
    <property type="entry name" value="ARM-type_fold"/>
</dbReference>
<evidence type="ECO:0000256" key="7">
    <source>
        <dbReference type="ARBA" id="ARBA00047092"/>
    </source>
</evidence>
<feature type="region of interest" description="Disordered" evidence="8">
    <location>
        <begin position="352"/>
        <end position="374"/>
    </location>
</feature>
<reference evidence="10" key="1">
    <citation type="submission" date="2020-11" db="EMBL/GenBank/DDBJ databases">
        <authorList>
            <person name="Tran Van P."/>
        </authorList>
    </citation>
    <scope>NUCLEOTIDE SEQUENCE</scope>
</reference>
<evidence type="ECO:0000313" key="10">
    <source>
        <dbReference type="EMBL" id="CAD7623773.1"/>
    </source>
</evidence>
<dbReference type="OrthoDB" id="6492564at2759"/>
<keyword evidence="5" id="KW-0472">Membrane</keyword>
<keyword evidence="11" id="KW-1185">Reference proteome</keyword>
<evidence type="ECO:0000256" key="6">
    <source>
        <dbReference type="ARBA" id="ARBA00045654"/>
    </source>
</evidence>